<evidence type="ECO:0000313" key="1">
    <source>
        <dbReference type="EMBL" id="CAJ2637570.1"/>
    </source>
</evidence>
<proteinExistence type="predicted"/>
<dbReference type="EMBL" id="CASHSV030000013">
    <property type="protein sequence ID" value="CAJ2637570.1"/>
    <property type="molecule type" value="Genomic_DNA"/>
</dbReference>
<name>A0ACB0IZA7_TRIPR</name>
<keyword evidence="2" id="KW-1185">Reference proteome</keyword>
<evidence type="ECO:0000313" key="2">
    <source>
        <dbReference type="Proteomes" id="UP001177021"/>
    </source>
</evidence>
<protein>
    <submittedName>
        <fullName evidence="1">Uncharacterized protein</fullName>
    </submittedName>
</protein>
<sequence length="253" mass="27989">MRNTPDFFVKLDDSIAATVFDHREVKPAILLLLIGGVHKSTHEGINLRGDINVCIVGDPSCAKSQFLKYTSNIVPRSVYTSGKSSSAAGLTATVANEPETGEFCIEAGALMLADNGICCIDEFDKLEISTIWLFHQLNFQVRQLKALIRLSEATARIYLENLSVKSSEIDLSQFQELNREGTTSNGDANDSNRDDDAQRDCDARRNWFGWDEILRFDGKQAAAEAAGAEQSASRLSVRFVSLTESCFLQDRVR</sequence>
<comment type="caution">
    <text evidence="1">The sequence shown here is derived from an EMBL/GenBank/DDBJ whole genome shotgun (WGS) entry which is preliminary data.</text>
</comment>
<dbReference type="Proteomes" id="UP001177021">
    <property type="component" value="Unassembled WGS sequence"/>
</dbReference>
<accession>A0ACB0IZA7</accession>
<gene>
    <name evidence="1" type="ORF">MILVUS5_LOCUS7913</name>
</gene>
<organism evidence="1 2">
    <name type="scientific">Trifolium pratense</name>
    <name type="common">Red clover</name>
    <dbReference type="NCBI Taxonomy" id="57577"/>
    <lineage>
        <taxon>Eukaryota</taxon>
        <taxon>Viridiplantae</taxon>
        <taxon>Streptophyta</taxon>
        <taxon>Embryophyta</taxon>
        <taxon>Tracheophyta</taxon>
        <taxon>Spermatophyta</taxon>
        <taxon>Magnoliopsida</taxon>
        <taxon>eudicotyledons</taxon>
        <taxon>Gunneridae</taxon>
        <taxon>Pentapetalae</taxon>
        <taxon>rosids</taxon>
        <taxon>fabids</taxon>
        <taxon>Fabales</taxon>
        <taxon>Fabaceae</taxon>
        <taxon>Papilionoideae</taxon>
        <taxon>50 kb inversion clade</taxon>
        <taxon>NPAAA clade</taxon>
        <taxon>Hologalegina</taxon>
        <taxon>IRL clade</taxon>
        <taxon>Trifolieae</taxon>
        <taxon>Trifolium</taxon>
    </lineage>
</organism>
<reference evidence="1" key="1">
    <citation type="submission" date="2023-10" db="EMBL/GenBank/DDBJ databases">
        <authorList>
            <person name="Rodriguez Cubillos JULIANA M."/>
            <person name="De Vega J."/>
        </authorList>
    </citation>
    <scope>NUCLEOTIDE SEQUENCE</scope>
</reference>